<organism evidence="2 3">
    <name type="scientific">Acer saccharum</name>
    <name type="common">Sugar maple</name>
    <dbReference type="NCBI Taxonomy" id="4024"/>
    <lineage>
        <taxon>Eukaryota</taxon>
        <taxon>Viridiplantae</taxon>
        <taxon>Streptophyta</taxon>
        <taxon>Embryophyta</taxon>
        <taxon>Tracheophyta</taxon>
        <taxon>Spermatophyta</taxon>
        <taxon>Magnoliopsida</taxon>
        <taxon>eudicotyledons</taxon>
        <taxon>Gunneridae</taxon>
        <taxon>Pentapetalae</taxon>
        <taxon>rosids</taxon>
        <taxon>malvids</taxon>
        <taxon>Sapindales</taxon>
        <taxon>Sapindaceae</taxon>
        <taxon>Hippocastanoideae</taxon>
        <taxon>Acereae</taxon>
        <taxon>Acer</taxon>
    </lineage>
</organism>
<protein>
    <recommendedName>
        <fullName evidence="1">RNase H type-1 domain-containing protein</fullName>
    </recommendedName>
</protein>
<evidence type="ECO:0000313" key="3">
    <source>
        <dbReference type="Proteomes" id="UP001168877"/>
    </source>
</evidence>
<dbReference type="InterPro" id="IPR012337">
    <property type="entry name" value="RNaseH-like_sf"/>
</dbReference>
<dbReference type="Gene3D" id="3.30.420.10">
    <property type="entry name" value="Ribonuclease H-like superfamily/Ribonuclease H"/>
    <property type="match status" value="1"/>
</dbReference>
<dbReference type="Proteomes" id="UP001168877">
    <property type="component" value="Unassembled WGS sequence"/>
</dbReference>
<dbReference type="InterPro" id="IPR002156">
    <property type="entry name" value="RNaseH_domain"/>
</dbReference>
<dbReference type="InterPro" id="IPR052929">
    <property type="entry name" value="RNase_H-like_EbsB-rel"/>
</dbReference>
<evidence type="ECO:0000259" key="1">
    <source>
        <dbReference type="Pfam" id="PF13456"/>
    </source>
</evidence>
<dbReference type="GO" id="GO:0004523">
    <property type="term" value="F:RNA-DNA hybrid ribonuclease activity"/>
    <property type="evidence" value="ECO:0007669"/>
    <property type="project" value="InterPro"/>
</dbReference>
<dbReference type="PANTHER" id="PTHR47074">
    <property type="entry name" value="BNAC02G40300D PROTEIN"/>
    <property type="match status" value="1"/>
</dbReference>
<dbReference type="CDD" id="cd06222">
    <property type="entry name" value="RNase_H_like"/>
    <property type="match status" value="1"/>
</dbReference>
<proteinExistence type="predicted"/>
<keyword evidence="3" id="KW-1185">Reference proteome</keyword>
<dbReference type="EMBL" id="JAUESC010000383">
    <property type="protein sequence ID" value="KAK0585459.1"/>
    <property type="molecule type" value="Genomic_DNA"/>
</dbReference>
<evidence type="ECO:0000313" key="2">
    <source>
        <dbReference type="EMBL" id="KAK0585459.1"/>
    </source>
</evidence>
<feature type="domain" description="RNase H type-1" evidence="1">
    <location>
        <begin position="16"/>
        <end position="125"/>
    </location>
</feature>
<accession>A0AA39VHC9</accession>
<name>A0AA39VHC9_ACESA</name>
<dbReference type="GO" id="GO:0003676">
    <property type="term" value="F:nucleic acid binding"/>
    <property type="evidence" value="ECO:0007669"/>
    <property type="project" value="InterPro"/>
</dbReference>
<reference evidence="2" key="2">
    <citation type="submission" date="2023-06" db="EMBL/GenBank/DDBJ databases">
        <authorList>
            <person name="Swenson N.G."/>
            <person name="Wegrzyn J.L."/>
            <person name="Mcevoy S.L."/>
        </authorList>
    </citation>
    <scope>NUCLEOTIDE SEQUENCE</scope>
    <source>
        <strain evidence="2">NS2018</strain>
        <tissue evidence="2">Leaf</tissue>
    </source>
</reference>
<sequence>MSTIIDDALDLIHGKVGVGIIIRNHLGEVLASCAQPILAALSPALAEATAILRGFIFASESGILPCTMESDAQVVVKLINNDNVPLSDIGIIIKDITSFMDAHPGCKVVFAPRQANSAAHGLAKLGLSLDNALFWIEETPSCVAPFVLGDCPAQL</sequence>
<comment type="caution">
    <text evidence="2">The sequence shown here is derived from an EMBL/GenBank/DDBJ whole genome shotgun (WGS) entry which is preliminary data.</text>
</comment>
<dbReference type="InterPro" id="IPR036397">
    <property type="entry name" value="RNaseH_sf"/>
</dbReference>
<gene>
    <name evidence="2" type="ORF">LWI29_028823</name>
</gene>
<reference evidence="2" key="1">
    <citation type="journal article" date="2022" name="Plant J.">
        <title>Strategies of tolerance reflected in two North American maple genomes.</title>
        <authorList>
            <person name="McEvoy S.L."/>
            <person name="Sezen U.U."/>
            <person name="Trouern-Trend A."/>
            <person name="McMahon S.M."/>
            <person name="Schaberg P.G."/>
            <person name="Yang J."/>
            <person name="Wegrzyn J.L."/>
            <person name="Swenson N.G."/>
        </authorList>
    </citation>
    <scope>NUCLEOTIDE SEQUENCE</scope>
    <source>
        <strain evidence="2">NS2018</strain>
    </source>
</reference>
<dbReference type="SUPFAM" id="SSF53098">
    <property type="entry name" value="Ribonuclease H-like"/>
    <property type="match status" value="1"/>
</dbReference>
<dbReference type="Pfam" id="PF13456">
    <property type="entry name" value="RVT_3"/>
    <property type="match status" value="1"/>
</dbReference>
<dbReference type="InterPro" id="IPR044730">
    <property type="entry name" value="RNase_H-like_dom_plant"/>
</dbReference>
<dbReference type="AlphaFoldDB" id="A0AA39VHC9"/>
<dbReference type="PANTHER" id="PTHR47074:SF48">
    <property type="entry name" value="POLYNUCLEOTIDYL TRANSFERASE, RIBONUCLEASE H-LIKE SUPERFAMILY PROTEIN"/>
    <property type="match status" value="1"/>
</dbReference>